<proteinExistence type="predicted"/>
<keyword evidence="1" id="KW-0238">DNA-binding</keyword>
<comment type="caution">
    <text evidence="1">The sequence shown here is derived from an EMBL/GenBank/DDBJ whole genome shotgun (WGS) entry which is preliminary data.</text>
</comment>
<evidence type="ECO:0000313" key="1">
    <source>
        <dbReference type="EMBL" id="GJH22453.1"/>
    </source>
</evidence>
<gene>
    <name evidence="1" type="primary">ssb</name>
    <name evidence="1" type="ORF">CBA19CS22_37945</name>
</gene>
<protein>
    <submittedName>
        <fullName evidence="1">Single-stranded DNA-binding protein</fullName>
    </submittedName>
</protein>
<keyword evidence="2" id="KW-1185">Reference proteome</keyword>
<evidence type="ECO:0000313" key="2">
    <source>
        <dbReference type="Proteomes" id="UP001055013"/>
    </source>
</evidence>
<name>A0ACB5R5A7_9BURK</name>
<reference evidence="1" key="1">
    <citation type="submission" date="2021-09" db="EMBL/GenBank/DDBJ databases">
        <title>Isolation and characterization of 3-chlorobenzoate degrading bacteria from soils in Shizuoka.</title>
        <authorList>
            <person name="Ifat A."/>
            <person name="Ogawa N."/>
            <person name="Kimbara K."/>
            <person name="Moriuchi R."/>
            <person name="Dohra H."/>
            <person name="Shintani M."/>
        </authorList>
    </citation>
    <scope>NUCLEOTIDE SEQUENCE</scope>
    <source>
        <strain evidence="1">19CS2-2</strain>
    </source>
</reference>
<dbReference type="Proteomes" id="UP001055013">
    <property type="component" value="Unassembled WGS sequence"/>
</dbReference>
<dbReference type="EMBL" id="BPUR01000041">
    <property type="protein sequence ID" value="GJH22453.1"/>
    <property type="molecule type" value="Genomic_DNA"/>
</dbReference>
<sequence>MASYQKILIVGNLGQDPELRYLPNGDAVANFSVGVSERWKDANGAPVERTEWFRCSAFRRQAEIAGEYLKKGAQVLVEGKQQTRKYTAQDGTEKYSVELRVDSFTMLGSRADGEQQRSPSTGAPRQQRTSNARQSTPNQPTRGGGFDDMDPDIPF</sequence>
<accession>A0ACB5R5A7</accession>
<organism evidence="1 2">
    <name type="scientific">Caballeronia novacaledonica</name>
    <dbReference type="NCBI Taxonomy" id="1544861"/>
    <lineage>
        <taxon>Bacteria</taxon>
        <taxon>Pseudomonadati</taxon>
        <taxon>Pseudomonadota</taxon>
        <taxon>Betaproteobacteria</taxon>
        <taxon>Burkholderiales</taxon>
        <taxon>Burkholderiaceae</taxon>
        <taxon>Caballeronia</taxon>
    </lineage>
</organism>